<organism evidence="1 2">
    <name type="scientific">Paramicrobacterium agarici</name>
    <dbReference type="NCBI Taxonomy" id="630514"/>
    <lineage>
        <taxon>Bacteria</taxon>
        <taxon>Bacillati</taxon>
        <taxon>Actinomycetota</taxon>
        <taxon>Actinomycetes</taxon>
        <taxon>Micrococcales</taxon>
        <taxon>Microbacteriaceae</taxon>
        <taxon>Paramicrobacterium</taxon>
    </lineage>
</organism>
<keyword evidence="2" id="KW-1185">Reference proteome</keyword>
<comment type="caution">
    <text evidence="1">The sequence shown here is derived from an EMBL/GenBank/DDBJ whole genome shotgun (WGS) entry which is preliminary data.</text>
</comment>
<dbReference type="Proteomes" id="UP000221369">
    <property type="component" value="Unassembled WGS sequence"/>
</dbReference>
<proteinExistence type="predicted"/>
<name>A0A2A9DUG9_9MICO</name>
<dbReference type="AlphaFoldDB" id="A0A2A9DUG9"/>
<reference evidence="1 2" key="1">
    <citation type="submission" date="2017-10" db="EMBL/GenBank/DDBJ databases">
        <title>Sequencing the genomes of 1000 actinobacteria strains.</title>
        <authorList>
            <person name="Klenk H.-P."/>
        </authorList>
    </citation>
    <scope>NUCLEOTIDE SEQUENCE [LARGE SCALE GENOMIC DNA]</scope>
    <source>
        <strain evidence="1 2">DSM 21798</strain>
    </source>
</reference>
<gene>
    <name evidence="1" type="ORF">ATJ78_1168</name>
</gene>
<dbReference type="RefSeq" id="WP_098406727.1">
    <property type="nucleotide sequence ID" value="NZ_PDJE01000001.1"/>
</dbReference>
<protein>
    <submittedName>
        <fullName evidence="1">Uncharacterized protein</fullName>
    </submittedName>
</protein>
<evidence type="ECO:0000313" key="2">
    <source>
        <dbReference type="Proteomes" id="UP000221369"/>
    </source>
</evidence>
<evidence type="ECO:0000313" key="1">
    <source>
        <dbReference type="EMBL" id="PFG30243.1"/>
    </source>
</evidence>
<sequence>MTITNPTTSAPLTESTFHLSWREADAGLWVASVNGTFAGSVDRVNGQFQAHDPLGRYRGEFSTLDAAQHLLTAFAAHPSMSRHFGG</sequence>
<dbReference type="EMBL" id="PDJE01000001">
    <property type="protein sequence ID" value="PFG30243.1"/>
    <property type="molecule type" value="Genomic_DNA"/>
</dbReference>
<accession>A0A2A9DUG9</accession>